<organism evidence="5 6">
    <name type="scientific">Desulfofustis limnaeus</name>
    <dbReference type="NCBI Taxonomy" id="2740163"/>
    <lineage>
        <taxon>Bacteria</taxon>
        <taxon>Pseudomonadati</taxon>
        <taxon>Thermodesulfobacteriota</taxon>
        <taxon>Desulfobulbia</taxon>
        <taxon>Desulfobulbales</taxon>
        <taxon>Desulfocapsaceae</taxon>
        <taxon>Desulfofustis</taxon>
    </lineage>
</organism>
<comment type="caution">
    <text evidence="4">Lacks conserved residue(s) required for the propagation of feature annotation.</text>
</comment>
<evidence type="ECO:0000313" key="6">
    <source>
        <dbReference type="Proteomes" id="UP000830055"/>
    </source>
</evidence>
<dbReference type="PIRSF" id="PIRSF006305">
    <property type="entry name" value="Maf"/>
    <property type="match status" value="1"/>
</dbReference>
<dbReference type="NCBIfam" id="TIGR00172">
    <property type="entry name" value="maf"/>
    <property type="match status" value="1"/>
</dbReference>
<feature type="site" description="Important for substrate specificity" evidence="4">
    <location>
        <position position="158"/>
    </location>
</feature>
<dbReference type="Proteomes" id="UP000830055">
    <property type="component" value="Chromosome"/>
</dbReference>
<dbReference type="PANTHER" id="PTHR43213">
    <property type="entry name" value="BIFUNCTIONAL DTTP/UTP PYROPHOSPHATASE/METHYLTRANSFERASE PROTEIN-RELATED"/>
    <property type="match status" value="1"/>
</dbReference>
<dbReference type="Gene3D" id="3.90.950.10">
    <property type="match status" value="1"/>
</dbReference>
<comment type="function">
    <text evidence="4">Nucleoside triphosphate pyrophosphatase that hydrolyzes dTTP and UTP. May have a dual role in cell division arrest and in preventing the incorporation of modified nucleotides into cellular nucleic acids.</text>
</comment>
<dbReference type="InterPro" id="IPR003697">
    <property type="entry name" value="Maf-like"/>
</dbReference>
<proteinExistence type="inferred from homology"/>
<comment type="catalytic activity">
    <reaction evidence="4">
        <text>UTP + H2O = UMP + diphosphate + H(+)</text>
        <dbReference type="Rhea" id="RHEA:29395"/>
        <dbReference type="ChEBI" id="CHEBI:15377"/>
        <dbReference type="ChEBI" id="CHEBI:15378"/>
        <dbReference type="ChEBI" id="CHEBI:33019"/>
        <dbReference type="ChEBI" id="CHEBI:46398"/>
        <dbReference type="ChEBI" id="CHEBI:57865"/>
        <dbReference type="EC" id="3.6.1.9"/>
    </reaction>
</comment>
<dbReference type="Pfam" id="PF02545">
    <property type="entry name" value="Maf"/>
    <property type="match status" value="1"/>
</dbReference>
<name>A0ABN6M4P4_9BACT</name>
<dbReference type="SUPFAM" id="SSF52972">
    <property type="entry name" value="ITPase-like"/>
    <property type="match status" value="1"/>
</dbReference>
<dbReference type="PANTHER" id="PTHR43213:SF5">
    <property type="entry name" value="BIFUNCTIONAL DTTP_UTP PYROPHOSPHATASE_METHYLTRANSFERASE PROTEIN-RELATED"/>
    <property type="match status" value="1"/>
</dbReference>
<sequence length="197" mass="21172">MYSMLEPLILASASPRRRDLLGELGIVFDVCPAFLSEESVSGETPWNYVIRLAREKALQVSETHPLRWVLAADTTVTVDERILGKPVDEEDAVRMLLSLAGRRHLVCTGYALGHRERGILAQASVTTAVTFAAFDEALARAYVGTGEPYDKAGGYAIQGKGGVLVTAIDGSYSNVVGLPLSEVVAELVTQGVVAVRR</sequence>
<dbReference type="CDD" id="cd00555">
    <property type="entry name" value="Maf"/>
    <property type="match status" value="1"/>
</dbReference>
<evidence type="ECO:0000256" key="1">
    <source>
        <dbReference type="ARBA" id="ARBA00001968"/>
    </source>
</evidence>
<keyword evidence="6" id="KW-1185">Reference proteome</keyword>
<dbReference type="HAMAP" id="MF_00528">
    <property type="entry name" value="Maf"/>
    <property type="match status" value="1"/>
</dbReference>
<comment type="catalytic activity">
    <reaction evidence="4">
        <text>dTTP + H2O = dTMP + diphosphate + H(+)</text>
        <dbReference type="Rhea" id="RHEA:28534"/>
        <dbReference type="ChEBI" id="CHEBI:15377"/>
        <dbReference type="ChEBI" id="CHEBI:15378"/>
        <dbReference type="ChEBI" id="CHEBI:33019"/>
        <dbReference type="ChEBI" id="CHEBI:37568"/>
        <dbReference type="ChEBI" id="CHEBI:63528"/>
        <dbReference type="EC" id="3.6.1.9"/>
    </reaction>
</comment>
<gene>
    <name evidence="5" type="ORF">DPPLL_21800</name>
</gene>
<keyword evidence="2 4" id="KW-0378">Hydrolase</keyword>
<dbReference type="EC" id="3.6.1.9" evidence="4"/>
<feature type="site" description="Important for substrate specificity" evidence="4">
    <location>
        <position position="74"/>
    </location>
</feature>
<evidence type="ECO:0000256" key="4">
    <source>
        <dbReference type="HAMAP-Rule" id="MF_00528"/>
    </source>
</evidence>
<comment type="cofactor">
    <cofactor evidence="1 4">
        <name>a divalent metal cation</name>
        <dbReference type="ChEBI" id="CHEBI:60240"/>
    </cofactor>
</comment>
<evidence type="ECO:0000256" key="2">
    <source>
        <dbReference type="ARBA" id="ARBA00022801"/>
    </source>
</evidence>
<keyword evidence="3 4" id="KW-0546">Nucleotide metabolism</keyword>
<evidence type="ECO:0000256" key="3">
    <source>
        <dbReference type="ARBA" id="ARBA00023080"/>
    </source>
</evidence>
<dbReference type="InterPro" id="IPR029001">
    <property type="entry name" value="ITPase-like_fam"/>
</dbReference>
<dbReference type="RefSeq" id="WP_284151227.1">
    <property type="nucleotide sequence ID" value="NZ_AP025516.1"/>
</dbReference>
<protein>
    <recommendedName>
        <fullName evidence="4">dTTP/UTP pyrophosphatase</fullName>
        <shortName evidence="4">dTTPase/UTPase</shortName>
        <ecNumber evidence="4">3.6.1.9</ecNumber>
    </recommendedName>
    <alternativeName>
        <fullName evidence="4">Nucleoside triphosphate pyrophosphatase</fullName>
    </alternativeName>
    <alternativeName>
        <fullName evidence="4">Nucleotide pyrophosphatase</fullName>
        <shortName evidence="4">Nucleotide PPase</shortName>
    </alternativeName>
</protein>
<feature type="site" description="Important for substrate specificity" evidence="4">
    <location>
        <position position="16"/>
    </location>
</feature>
<comment type="subcellular location">
    <subcellularLocation>
        <location evidence="4">Cytoplasm</location>
    </subcellularLocation>
</comment>
<comment type="similarity">
    <text evidence="4">Belongs to the Maf family. YhdE subfamily.</text>
</comment>
<accession>A0ABN6M4P4</accession>
<dbReference type="EMBL" id="AP025516">
    <property type="protein sequence ID" value="BDD87815.1"/>
    <property type="molecule type" value="Genomic_DNA"/>
</dbReference>
<feature type="active site" description="Proton acceptor" evidence="4">
    <location>
        <position position="73"/>
    </location>
</feature>
<evidence type="ECO:0000313" key="5">
    <source>
        <dbReference type="EMBL" id="BDD87815.1"/>
    </source>
</evidence>
<keyword evidence="4" id="KW-0963">Cytoplasm</keyword>
<reference evidence="5 6" key="1">
    <citation type="submission" date="2022-01" db="EMBL/GenBank/DDBJ databases">
        <title>Desulfofustis limnae sp. nov., a novel mesophilic sulfate-reducing bacterium isolated from marsh soil.</title>
        <authorList>
            <person name="Watanabe M."/>
            <person name="Takahashi A."/>
            <person name="Kojima H."/>
            <person name="Fukui M."/>
        </authorList>
    </citation>
    <scope>NUCLEOTIDE SEQUENCE [LARGE SCALE GENOMIC DNA]</scope>
    <source>
        <strain evidence="5 6">PPLL</strain>
    </source>
</reference>